<evidence type="ECO:0008006" key="3">
    <source>
        <dbReference type="Google" id="ProtNLM"/>
    </source>
</evidence>
<dbReference type="Proteomes" id="UP000563094">
    <property type="component" value="Unassembled WGS sequence"/>
</dbReference>
<evidence type="ECO:0000313" key="2">
    <source>
        <dbReference type="Proteomes" id="UP000563094"/>
    </source>
</evidence>
<name>A0A839GLT4_9BACT</name>
<keyword evidence="2" id="KW-1185">Reference proteome</keyword>
<dbReference type="PANTHER" id="PTHR34585">
    <property type="match status" value="1"/>
</dbReference>
<dbReference type="EMBL" id="JACJIQ010000004">
    <property type="protein sequence ID" value="MBA9076545.1"/>
    <property type="molecule type" value="Genomic_DNA"/>
</dbReference>
<proteinExistence type="predicted"/>
<comment type="caution">
    <text evidence="1">The sequence shown here is derived from an EMBL/GenBank/DDBJ whole genome shotgun (WGS) entry which is preliminary data.</text>
</comment>
<protein>
    <recommendedName>
        <fullName evidence="3">Helix-turn-helix domain-containing protein</fullName>
    </recommendedName>
</protein>
<evidence type="ECO:0000313" key="1">
    <source>
        <dbReference type="EMBL" id="MBA9076545.1"/>
    </source>
</evidence>
<dbReference type="RefSeq" id="WP_182512358.1">
    <property type="nucleotide sequence ID" value="NZ_JACJIQ010000004.1"/>
</dbReference>
<sequence>MQVICLEEEAFYTLIDKVVDRVKGKNNIQEDKWVSGEEAMHKLRITSKTTLQKLRDTGAIRFTQPEKKIILYDTDSIESYLNKHAHNAL</sequence>
<reference evidence="1 2" key="1">
    <citation type="submission" date="2020-08" db="EMBL/GenBank/DDBJ databases">
        <title>Genomic Encyclopedia of Type Strains, Phase IV (KMG-IV): sequencing the most valuable type-strain genomes for metagenomic binning, comparative biology and taxonomic classification.</title>
        <authorList>
            <person name="Goeker M."/>
        </authorList>
    </citation>
    <scope>NUCLEOTIDE SEQUENCE [LARGE SCALE GENOMIC DNA]</scope>
    <source>
        <strain evidence="1 2">DSM 29854</strain>
    </source>
</reference>
<dbReference type="AlphaFoldDB" id="A0A839GLT4"/>
<organism evidence="1 2">
    <name type="scientific">Rufibacter quisquiliarum</name>
    <dbReference type="NCBI Taxonomy" id="1549639"/>
    <lineage>
        <taxon>Bacteria</taxon>
        <taxon>Pseudomonadati</taxon>
        <taxon>Bacteroidota</taxon>
        <taxon>Cytophagia</taxon>
        <taxon>Cytophagales</taxon>
        <taxon>Hymenobacteraceae</taxon>
        <taxon>Rufibacter</taxon>
    </lineage>
</organism>
<gene>
    <name evidence="1" type="ORF">FHS90_001251</name>
</gene>
<dbReference type="PANTHER" id="PTHR34585:SF22">
    <property type="entry name" value="HELIX-TURN-HELIX DOMAIN-CONTAINING PROTEIN"/>
    <property type="match status" value="1"/>
</dbReference>
<accession>A0A839GLT4</accession>